<feature type="transmembrane region" description="Helical" evidence="1">
    <location>
        <begin position="16"/>
        <end position="35"/>
    </location>
</feature>
<evidence type="ECO:0000256" key="1">
    <source>
        <dbReference type="SAM" id="Phobius"/>
    </source>
</evidence>
<protein>
    <submittedName>
        <fullName evidence="2">Uncharacterized protein</fullName>
    </submittedName>
</protein>
<proteinExistence type="predicted"/>
<keyword evidence="1" id="KW-0472">Membrane</keyword>
<comment type="caution">
    <text evidence="2">The sequence shown here is derived from an EMBL/GenBank/DDBJ whole genome shotgun (WGS) entry which is preliminary data.</text>
</comment>
<accession>A0A6G3XE81</accession>
<keyword evidence="1" id="KW-0812">Transmembrane</keyword>
<feature type="non-terminal residue" evidence="2">
    <location>
        <position position="52"/>
    </location>
</feature>
<reference evidence="2" key="1">
    <citation type="submission" date="2020-01" db="EMBL/GenBank/DDBJ databases">
        <title>Insect and environment-associated Actinomycetes.</title>
        <authorList>
            <person name="Currrie C."/>
            <person name="Chevrette M."/>
            <person name="Carlson C."/>
            <person name="Stubbendieck R."/>
            <person name="Wendt-Pienkowski E."/>
        </authorList>
    </citation>
    <scope>NUCLEOTIDE SEQUENCE</scope>
    <source>
        <strain evidence="2">SID7499</strain>
    </source>
</reference>
<dbReference type="EMBL" id="JAAGMN010006000">
    <property type="protein sequence ID" value="NEE16119.1"/>
    <property type="molecule type" value="Genomic_DNA"/>
</dbReference>
<keyword evidence="1" id="KW-1133">Transmembrane helix</keyword>
<gene>
    <name evidence="2" type="ORF">G3M58_57830</name>
</gene>
<sequence length="52" mass="5712">MPPVVLALRRFPNPRLTGIGAGLFASLTMFVLACVDRLLFDSSELVYGLLFL</sequence>
<name>A0A6G3XE81_9ACTN</name>
<dbReference type="AlphaFoldDB" id="A0A6G3XE81"/>
<organism evidence="2">
    <name type="scientific">Streptomyces sp. SID7499</name>
    <dbReference type="NCBI Taxonomy" id="2706086"/>
    <lineage>
        <taxon>Bacteria</taxon>
        <taxon>Bacillati</taxon>
        <taxon>Actinomycetota</taxon>
        <taxon>Actinomycetes</taxon>
        <taxon>Kitasatosporales</taxon>
        <taxon>Streptomycetaceae</taxon>
        <taxon>Streptomyces</taxon>
    </lineage>
</organism>
<evidence type="ECO:0000313" key="2">
    <source>
        <dbReference type="EMBL" id="NEE16119.1"/>
    </source>
</evidence>